<accession>A0A1V2DVX3</accession>
<proteinExistence type="predicted"/>
<keyword evidence="2" id="KW-1185">Reference proteome</keyword>
<dbReference type="RefSeq" id="WP_076723737.1">
    <property type="nucleotide sequence ID" value="NZ_MSCW01000004.1"/>
</dbReference>
<sequence>MDLRQRTGAILLLPLLTLGGPRAEAPGIPPFSSLTDLSQGGWEPLVFPKIDQTTEYRLVTEDGTQVVQANTRGGASGLIHRLHRPVTGDLTLSWRWKVANTYPHGDARHKAGDDYPARVYVAFEFQPERAGFFERAKRKAVEVLFGETLPGNALNYIWANRLPRGTRIANAYTDRTVMIAVESGPEAAGQWRMERRNLARDYREAFGETPPAIVGIAIMSDADNTGEQATAWYGDLVLTADQ</sequence>
<protein>
    <recommendedName>
        <fullName evidence="3">DUF3047 domain-containing protein</fullName>
    </recommendedName>
</protein>
<dbReference type="EMBL" id="MSCW01000004">
    <property type="protein sequence ID" value="ONF44556.1"/>
    <property type="molecule type" value="Genomic_DNA"/>
</dbReference>
<dbReference type="STRING" id="135739.BTO32_06140"/>
<organism evidence="1 2">
    <name type="scientific">Marinobacter lutaoensis</name>
    <dbReference type="NCBI Taxonomy" id="135739"/>
    <lineage>
        <taxon>Bacteria</taxon>
        <taxon>Pseudomonadati</taxon>
        <taxon>Pseudomonadota</taxon>
        <taxon>Gammaproteobacteria</taxon>
        <taxon>Pseudomonadales</taxon>
        <taxon>Marinobacteraceae</taxon>
        <taxon>Marinobacter</taxon>
    </lineage>
</organism>
<comment type="caution">
    <text evidence="1">The sequence shown here is derived from an EMBL/GenBank/DDBJ whole genome shotgun (WGS) entry which is preliminary data.</text>
</comment>
<evidence type="ECO:0000313" key="2">
    <source>
        <dbReference type="Proteomes" id="UP000189339"/>
    </source>
</evidence>
<dbReference type="OrthoDB" id="9775969at2"/>
<evidence type="ECO:0000313" key="1">
    <source>
        <dbReference type="EMBL" id="ONF44556.1"/>
    </source>
</evidence>
<dbReference type="Proteomes" id="UP000189339">
    <property type="component" value="Unassembled WGS sequence"/>
</dbReference>
<gene>
    <name evidence="1" type="ORF">BTO32_06140</name>
</gene>
<reference evidence="1 2" key="1">
    <citation type="submission" date="2016-12" db="EMBL/GenBank/DDBJ databases">
        <title>Marinobacter lutaoensis whole genome sequencing.</title>
        <authorList>
            <person name="Verma A."/>
            <person name="Krishnamurthi S."/>
        </authorList>
    </citation>
    <scope>NUCLEOTIDE SEQUENCE [LARGE SCALE GENOMIC DNA]</scope>
    <source>
        <strain evidence="1 2">T5054</strain>
    </source>
</reference>
<dbReference type="InterPro" id="IPR021409">
    <property type="entry name" value="DUF3047"/>
</dbReference>
<evidence type="ECO:0008006" key="3">
    <source>
        <dbReference type="Google" id="ProtNLM"/>
    </source>
</evidence>
<dbReference type="AlphaFoldDB" id="A0A1V2DVX3"/>
<name>A0A1V2DVX3_9GAMM</name>
<dbReference type="Pfam" id="PF11249">
    <property type="entry name" value="DUF3047"/>
    <property type="match status" value="1"/>
</dbReference>